<dbReference type="EMBL" id="FO082060">
    <property type="protein sequence ID" value="CCE22635.1"/>
    <property type="molecule type" value="Genomic_DNA"/>
</dbReference>
<dbReference type="PROSITE" id="PS51186">
    <property type="entry name" value="GNAT"/>
    <property type="match status" value="1"/>
</dbReference>
<dbReference type="InterPro" id="IPR016181">
    <property type="entry name" value="Acyl_CoA_acyltransferase"/>
</dbReference>
<evidence type="ECO:0000256" key="1">
    <source>
        <dbReference type="ARBA" id="ARBA00022679"/>
    </source>
</evidence>
<dbReference type="InterPro" id="IPR021770">
    <property type="entry name" value="DUF3335"/>
</dbReference>
<dbReference type="InterPro" id="IPR051556">
    <property type="entry name" value="N-term/lysine_N-AcTrnsfr"/>
</dbReference>
<dbReference type="Proteomes" id="UP000008315">
    <property type="component" value="Chromosome"/>
</dbReference>
<dbReference type="NCBIfam" id="TIGR01575">
    <property type="entry name" value="rimI"/>
    <property type="match status" value="1"/>
</dbReference>
<feature type="domain" description="N-acetyltransferase" evidence="3">
    <location>
        <begin position="14"/>
        <end position="160"/>
    </location>
</feature>
<proteinExistence type="predicted"/>
<accession>G4T3E3</accession>
<dbReference type="STRING" id="1091494.MEALZ_0941"/>
<dbReference type="PANTHER" id="PTHR42919:SF8">
    <property type="entry name" value="N-ALPHA-ACETYLTRANSFERASE 50"/>
    <property type="match status" value="1"/>
</dbReference>
<dbReference type="InterPro" id="IPR000182">
    <property type="entry name" value="GNAT_dom"/>
</dbReference>
<dbReference type="KEGG" id="mah:MEALZ_0941"/>
<keyword evidence="5" id="KW-1185">Reference proteome</keyword>
<dbReference type="RefSeq" id="WP_014147436.1">
    <property type="nucleotide sequence ID" value="NC_016112.1"/>
</dbReference>
<dbReference type="HOGENOM" id="CLU_064070_0_0_6"/>
<dbReference type="PATRIC" id="fig|271065.3.peg.962"/>
<reference evidence="4" key="2">
    <citation type="journal article" date="2012" name="J. Bacteriol.">
        <title>Genome sequence of the haloalkaliphilic methanotrophic bacterium Methylomicrobium alcaliphilum 20Z.</title>
        <authorList>
            <person name="Vuilleumier S."/>
            <person name="Khmelenina V.N."/>
            <person name="Bringel F."/>
            <person name="Reshetnikov A.S."/>
            <person name="Lajus A."/>
            <person name="Mangenot S."/>
            <person name="Rouy Z."/>
            <person name="Op den Camp H.J."/>
            <person name="Jetten M.S."/>
            <person name="Dispirito A.A."/>
            <person name="Dunfield P."/>
            <person name="Klotz M.G."/>
            <person name="Semrau J.D."/>
            <person name="Stein L.Y."/>
            <person name="Barbe V."/>
            <person name="Medigue C."/>
            <person name="Trotsenko Y.A."/>
            <person name="Kalyuzhnaya M.G."/>
        </authorList>
    </citation>
    <scope>NUCLEOTIDE SEQUENCE</scope>
    <source>
        <strain evidence="4">20Z</strain>
    </source>
</reference>
<evidence type="ECO:0000313" key="5">
    <source>
        <dbReference type="Proteomes" id="UP000008315"/>
    </source>
</evidence>
<dbReference type="GO" id="GO:0008080">
    <property type="term" value="F:N-acetyltransferase activity"/>
    <property type="evidence" value="ECO:0007669"/>
    <property type="project" value="InterPro"/>
</dbReference>
<dbReference type="Pfam" id="PF00583">
    <property type="entry name" value="Acetyltransf_1"/>
    <property type="match status" value="1"/>
</dbReference>
<evidence type="ECO:0000256" key="2">
    <source>
        <dbReference type="ARBA" id="ARBA00023315"/>
    </source>
</evidence>
<reference evidence="4" key="1">
    <citation type="submission" date="2011-10" db="EMBL/GenBank/DDBJ databases">
        <authorList>
            <person name="Genoscope - CEA"/>
        </authorList>
    </citation>
    <scope>NUCLEOTIDE SEQUENCE</scope>
    <source>
        <strain evidence="4">20Z</strain>
    </source>
</reference>
<keyword evidence="2" id="KW-0012">Acyltransferase</keyword>
<dbReference type="Gene3D" id="3.40.630.30">
    <property type="match status" value="1"/>
</dbReference>
<evidence type="ECO:0000313" key="4">
    <source>
        <dbReference type="EMBL" id="CCE22635.1"/>
    </source>
</evidence>
<dbReference type="CDD" id="cd04301">
    <property type="entry name" value="NAT_SF"/>
    <property type="match status" value="1"/>
</dbReference>
<evidence type="ECO:0000259" key="3">
    <source>
        <dbReference type="PROSITE" id="PS51186"/>
    </source>
</evidence>
<dbReference type="Pfam" id="PF11814">
    <property type="entry name" value="DUF3335"/>
    <property type="match status" value="1"/>
</dbReference>
<keyword evidence="1" id="KW-0808">Transferase</keyword>
<dbReference type="PANTHER" id="PTHR42919">
    <property type="entry name" value="N-ALPHA-ACETYLTRANSFERASE"/>
    <property type="match status" value="1"/>
</dbReference>
<dbReference type="InterPro" id="IPR006464">
    <property type="entry name" value="AcTrfase_RimI/Ard1"/>
</dbReference>
<protein>
    <recommendedName>
        <fullName evidence="3">N-acetyltransferase domain-containing protein</fullName>
    </recommendedName>
</protein>
<dbReference type="AlphaFoldDB" id="G4T3E3"/>
<name>G4T3E3_META2</name>
<organism evidence="4 5">
    <name type="scientific">Methylotuvimicrobium alcaliphilum (strain DSM 19304 / NCIMB 14124 / VKM B-2133 / 20Z)</name>
    <name type="common">Methylomicrobium alcaliphilum</name>
    <dbReference type="NCBI Taxonomy" id="1091494"/>
    <lineage>
        <taxon>Bacteria</taxon>
        <taxon>Pseudomonadati</taxon>
        <taxon>Pseudomonadota</taxon>
        <taxon>Gammaproteobacteria</taxon>
        <taxon>Methylococcales</taxon>
        <taxon>Methylococcaceae</taxon>
        <taxon>Methylotuvimicrobium</taxon>
    </lineage>
</organism>
<gene>
    <name evidence="4" type="ordered locus">MEALZ_0941</name>
</gene>
<dbReference type="SUPFAM" id="SSF55729">
    <property type="entry name" value="Acyl-CoA N-acyltransferases (Nat)"/>
    <property type="match status" value="1"/>
</dbReference>
<sequence>MMTDSANAEETPKIVFRSAVKNDVRQLLAIENACFTQDKLTSRNFHWMLERANADIILAEIEDKAAGYALLLYRRGASLARLYSFAVLPEYRGLGIGVGLLNHSEARARERDCVYLRLEVRPDNQQAIALYRKQGYRQFDTKEDYYEDHSEALCFEKRIIYPHPETRLTVPFYRQTTDFSCGPSGLLMAMAGLKPDIELSQAHELQIWRESTTIFMTSGHGGCGPHGLALAAWRRGFAVDVYLSQQDVLFIDSVRNPEKREVISLVQEDFLRQLKQTDVRMHFDKITLEALTGHLDAGHIPLILISTYRINRNKAPHWVVVTAHDPHFIYLHDPDVDTEQHASEADNFYVPVPKAEFLAMSRFGRSQLRAVVIIARRE</sequence>